<evidence type="ECO:0000256" key="1">
    <source>
        <dbReference type="SAM" id="MobiDB-lite"/>
    </source>
</evidence>
<proteinExistence type="predicted"/>
<protein>
    <submittedName>
        <fullName evidence="5">ABC-type uncharacterized transport system involved in gliding motility, auxiliary component</fullName>
    </submittedName>
</protein>
<feature type="domain" description="DUF7088" evidence="4">
    <location>
        <begin position="45"/>
        <end position="115"/>
    </location>
</feature>
<evidence type="ECO:0000259" key="4">
    <source>
        <dbReference type="Pfam" id="PF23357"/>
    </source>
</evidence>
<feature type="region of interest" description="Disordered" evidence="1">
    <location>
        <begin position="358"/>
        <end position="405"/>
    </location>
</feature>
<keyword evidence="2" id="KW-0812">Transmembrane</keyword>
<reference evidence="5 6" key="1">
    <citation type="submission" date="2024-04" db="EMBL/GenBank/DDBJ databases">
        <authorList>
            <person name="Cremers G."/>
        </authorList>
    </citation>
    <scope>NUCLEOTIDE SEQUENCE [LARGE SCALE GENOMIC DNA]</scope>
    <source>
        <strain evidence="5">MeCH1-AG</strain>
    </source>
</reference>
<keyword evidence="2" id="KW-0472">Membrane</keyword>
<dbReference type="InterPro" id="IPR055396">
    <property type="entry name" value="DUF7088"/>
</dbReference>
<dbReference type="InterPro" id="IPR029062">
    <property type="entry name" value="Class_I_gatase-like"/>
</dbReference>
<dbReference type="Pfam" id="PF23357">
    <property type="entry name" value="DUF7088"/>
    <property type="match status" value="1"/>
</dbReference>
<feature type="domain" description="ABC-type uncharacterised transport system" evidence="3">
    <location>
        <begin position="152"/>
        <end position="426"/>
    </location>
</feature>
<sequence>MKINRKTHLELRFQNLIFSLLFLAAVGLVAWLSTRYSAQFDWTASHRHTLSEASRKVLDLLKEPVTITAYARENQQTRQHIRDLVERYSRYKKDLTLTFVNPDTQPDKVRELGITVDGELVVAYQGRTEKLQESNESTLTNALQRLATAKERHVVFLEGHGERSPEGEANHDLKQFGDELERKGIGISLVNLAATPAIPDNTDVLVLAGPRTQLLPGEISLIEAYIKKGGNLLWLADPGDLHGLDGLAGQLGVKFLPGVVVDASTQLLGIADPTFALVAEYPPNPITSGFQEMTVFPSAAAIERTTQGDFTKEPILSTLPRSWTETGPIQGKLQFEANKGERQGPLDIGYALTRQVTPPAAEKPPEPGKDNPSPSAAPKAADEKKAEPATPPKPEPPKESPKPVQQRIVVIGDGDFLSNAFLGNGGNLDLGLNIIQWLSRSDALINIPSKTAPDRKLELSPIASGAIAVGFLFVLPIVLIGTGAIVWFKRRRR</sequence>
<organism evidence="5 6">
    <name type="scientific">Candidatus Methylocalor cossyra</name>
    <dbReference type="NCBI Taxonomy" id="3108543"/>
    <lineage>
        <taxon>Bacteria</taxon>
        <taxon>Pseudomonadati</taxon>
        <taxon>Pseudomonadota</taxon>
        <taxon>Gammaproteobacteria</taxon>
        <taxon>Methylococcales</taxon>
        <taxon>Methylococcaceae</taxon>
        <taxon>Candidatus Methylocalor</taxon>
    </lineage>
</organism>
<accession>A0ABM9NE55</accession>
<dbReference type="EMBL" id="OZ026884">
    <property type="protein sequence ID" value="CAL1238867.1"/>
    <property type="molecule type" value="Genomic_DNA"/>
</dbReference>
<evidence type="ECO:0000256" key="2">
    <source>
        <dbReference type="SAM" id="Phobius"/>
    </source>
</evidence>
<evidence type="ECO:0000313" key="6">
    <source>
        <dbReference type="Proteomes" id="UP001497493"/>
    </source>
</evidence>
<dbReference type="Pfam" id="PF09822">
    <property type="entry name" value="ABC_transp_aux"/>
    <property type="match status" value="1"/>
</dbReference>
<gene>
    <name evidence="5" type="ORF">MECH1_V1_0086</name>
</gene>
<keyword evidence="6" id="KW-1185">Reference proteome</keyword>
<keyword evidence="2" id="KW-1133">Transmembrane helix</keyword>
<name>A0ABM9NE55_9GAMM</name>
<evidence type="ECO:0000313" key="5">
    <source>
        <dbReference type="EMBL" id="CAL1238867.1"/>
    </source>
</evidence>
<dbReference type="RefSeq" id="WP_348758475.1">
    <property type="nucleotide sequence ID" value="NZ_OZ026884.1"/>
</dbReference>
<dbReference type="Proteomes" id="UP001497493">
    <property type="component" value="Chromosome"/>
</dbReference>
<evidence type="ECO:0000259" key="3">
    <source>
        <dbReference type="Pfam" id="PF09822"/>
    </source>
</evidence>
<dbReference type="SUPFAM" id="SSF52317">
    <property type="entry name" value="Class I glutamine amidotransferase-like"/>
    <property type="match status" value="1"/>
</dbReference>
<feature type="transmembrane region" description="Helical" evidence="2">
    <location>
        <begin position="462"/>
        <end position="488"/>
    </location>
</feature>
<dbReference type="InterPro" id="IPR019196">
    <property type="entry name" value="ABC_transp_unknown"/>
</dbReference>